<dbReference type="SUPFAM" id="SSF52047">
    <property type="entry name" value="RNI-like"/>
    <property type="match status" value="1"/>
</dbReference>
<dbReference type="Proteomes" id="UP000717328">
    <property type="component" value="Unassembled WGS sequence"/>
</dbReference>
<dbReference type="EMBL" id="JABCKI010000051">
    <property type="protein sequence ID" value="KAG5653473.1"/>
    <property type="molecule type" value="Genomic_DNA"/>
</dbReference>
<organism evidence="2 3">
    <name type="scientific">Sphagnurus paluster</name>
    <dbReference type="NCBI Taxonomy" id="117069"/>
    <lineage>
        <taxon>Eukaryota</taxon>
        <taxon>Fungi</taxon>
        <taxon>Dikarya</taxon>
        <taxon>Basidiomycota</taxon>
        <taxon>Agaricomycotina</taxon>
        <taxon>Agaricomycetes</taxon>
        <taxon>Agaricomycetidae</taxon>
        <taxon>Agaricales</taxon>
        <taxon>Tricholomatineae</taxon>
        <taxon>Lyophyllaceae</taxon>
        <taxon>Sphagnurus</taxon>
    </lineage>
</organism>
<dbReference type="SUPFAM" id="SSF81383">
    <property type="entry name" value="F-box domain"/>
    <property type="match status" value="1"/>
</dbReference>
<name>A0A9P7KKB0_9AGAR</name>
<protein>
    <recommendedName>
        <fullName evidence="1">F-box domain-containing protein</fullName>
    </recommendedName>
</protein>
<evidence type="ECO:0000259" key="1">
    <source>
        <dbReference type="Pfam" id="PF12937"/>
    </source>
</evidence>
<accession>A0A9P7KKB0</accession>
<evidence type="ECO:0000313" key="3">
    <source>
        <dbReference type="Proteomes" id="UP000717328"/>
    </source>
</evidence>
<dbReference type="InterPro" id="IPR032675">
    <property type="entry name" value="LRR_dom_sf"/>
</dbReference>
<dbReference type="InterPro" id="IPR001810">
    <property type="entry name" value="F-box_dom"/>
</dbReference>
<dbReference type="InterPro" id="IPR036047">
    <property type="entry name" value="F-box-like_dom_sf"/>
</dbReference>
<reference evidence="2" key="1">
    <citation type="submission" date="2021-02" db="EMBL/GenBank/DDBJ databases">
        <authorList>
            <person name="Nieuwenhuis M."/>
            <person name="Van De Peppel L.J.J."/>
        </authorList>
    </citation>
    <scope>NUCLEOTIDE SEQUENCE</scope>
    <source>
        <strain evidence="2">D49</strain>
    </source>
</reference>
<dbReference type="Gene3D" id="3.80.10.10">
    <property type="entry name" value="Ribonuclease Inhibitor"/>
    <property type="match status" value="1"/>
</dbReference>
<reference evidence="2" key="2">
    <citation type="submission" date="2021-10" db="EMBL/GenBank/DDBJ databases">
        <title>Phylogenomics reveals ancestral predisposition of the termite-cultivated fungus Termitomyces towards a domesticated lifestyle.</title>
        <authorList>
            <person name="Auxier B."/>
            <person name="Grum-Grzhimaylo A."/>
            <person name="Cardenas M.E."/>
            <person name="Lodge J.D."/>
            <person name="Laessoe T."/>
            <person name="Pedersen O."/>
            <person name="Smith M.E."/>
            <person name="Kuyper T.W."/>
            <person name="Franco-Molano E.A."/>
            <person name="Baroni T.J."/>
            <person name="Aanen D.K."/>
        </authorList>
    </citation>
    <scope>NUCLEOTIDE SEQUENCE</scope>
    <source>
        <strain evidence="2">D49</strain>
    </source>
</reference>
<proteinExistence type="predicted"/>
<dbReference type="OrthoDB" id="5354526at2759"/>
<dbReference type="Pfam" id="PF12937">
    <property type="entry name" value="F-box-like"/>
    <property type="match status" value="1"/>
</dbReference>
<gene>
    <name evidence="2" type="ORF">H0H81_000242</name>
</gene>
<keyword evidence="3" id="KW-1185">Reference proteome</keyword>
<comment type="caution">
    <text evidence="2">The sequence shown here is derived from an EMBL/GenBank/DDBJ whole genome shotgun (WGS) entry which is preliminary data.</text>
</comment>
<evidence type="ECO:0000313" key="2">
    <source>
        <dbReference type="EMBL" id="KAG5653473.1"/>
    </source>
</evidence>
<sequence>MAKTVESVNGSQWSLKLHTHSEPKLSISCLPHEMWINIFEEMNSPSHLLQVIQTCRHFYYLAIRVLYRDISWLSPFQYTNNAPFWNSHASSMKLVPNSLTISICLLPATPRLHDPAVGIVEGDGSWTPTGAPSLTYPPEIAHAHACFSPKNFTFYASHAMYTTLMKQVSTFTMLQTLVFHMSELPISVFTTIVALPRLRSLSLQYCTLPLMDLEPDPRFSDLPITELTLWFNKGDPGAFTHSNYTYMLYLCTAKNLRTLRIDWNPTTGRFLSRQNTDTPIEPLVALTELSIRFNPGRSLWPREDSDFALTAFLHGSPHIERFHCLARRSMIGLPSTMVPKLSSYKGVLVGVLGLVRSRPIEHVELTDADQRLADVVAMLKDLATLRPRLRTLGFRVYKWDEEVMYALIKLFEDVRILQIKFSDGCVEEQTLLSLGALFLHHFPSLEILQLYKATLPTLIVDDQFPRPPPSYLHKPSDDLRTSFPVDDDIVVKESLTAWRKSCPNLREVQLTERFVWRRASCRDEWCKRASPRASTKLFELY</sequence>
<feature type="domain" description="F-box" evidence="1">
    <location>
        <begin position="27"/>
        <end position="70"/>
    </location>
</feature>
<dbReference type="AlphaFoldDB" id="A0A9P7KKB0"/>